<dbReference type="PANTHER" id="PTHR39200">
    <property type="entry name" value="HYPOTHETICAL EXPORTED PROTEIN"/>
    <property type="match status" value="1"/>
</dbReference>
<comment type="caution">
    <text evidence="3">The sequence shown here is derived from an EMBL/GenBank/DDBJ whole genome shotgun (WGS) entry which is preliminary data.</text>
</comment>
<dbReference type="PANTHER" id="PTHR39200:SF1">
    <property type="entry name" value="AUTO-TRANSPORTER ADHESIN HEAD GIN DOMAIN-CONTAINING PROTEIN-RELATED"/>
    <property type="match status" value="1"/>
</dbReference>
<feature type="region of interest" description="Disordered" evidence="1">
    <location>
        <begin position="216"/>
        <end position="241"/>
    </location>
</feature>
<feature type="domain" description="Putative auto-transporter adhesin head GIN" evidence="2">
    <location>
        <begin position="41"/>
        <end position="225"/>
    </location>
</feature>
<sequence>MKKIIFTISLTIFSVAFLQAQWGTKIRGNGEVVSKERTTQEYDEIKVKGNLDVSLVAGKEGKIKIEGESNLIDYIITKVEGDELKIYVKRGYYLKPSNNTKFLIIVPFTDITQVTLSGSGDITGNAPINAQEFKTGLSGSGDIRLTINAETVYAQISGSGDLDLKGESNKFTCSLSGSGDIEAYDLKAKYAKATISGSGDIQLTATSEIKAFISGSGDISYKGNPEKEDKKVSGSGDISKG</sequence>
<dbReference type="OrthoDB" id="5585143at2"/>
<evidence type="ECO:0000313" key="4">
    <source>
        <dbReference type="Proteomes" id="UP000315540"/>
    </source>
</evidence>
<proteinExistence type="predicted"/>
<dbReference type="Pfam" id="PF10988">
    <property type="entry name" value="DUF2807"/>
    <property type="match status" value="1"/>
</dbReference>
<keyword evidence="4" id="KW-1185">Reference proteome</keyword>
<gene>
    <name evidence="3" type="ORF">FHK87_02445</name>
</gene>
<dbReference type="InterPro" id="IPR021255">
    <property type="entry name" value="DUF2807"/>
</dbReference>
<dbReference type="AlphaFoldDB" id="A0A504JRT8"/>
<protein>
    <submittedName>
        <fullName evidence="3">DUF2807 domain-containing protein</fullName>
    </submittedName>
</protein>
<dbReference type="Gene3D" id="2.160.20.120">
    <property type="match status" value="1"/>
</dbReference>
<reference evidence="3 4" key="1">
    <citation type="submission" date="2019-06" db="EMBL/GenBank/DDBJ databases">
        <authorList>
            <person name="Meng X."/>
        </authorList>
    </citation>
    <scope>NUCLEOTIDE SEQUENCE [LARGE SCALE GENOMIC DNA]</scope>
    <source>
        <strain evidence="3 4">M625</strain>
    </source>
</reference>
<evidence type="ECO:0000259" key="2">
    <source>
        <dbReference type="Pfam" id="PF10988"/>
    </source>
</evidence>
<dbReference type="EMBL" id="VFWZ01000001">
    <property type="protein sequence ID" value="TPN89100.1"/>
    <property type="molecule type" value="Genomic_DNA"/>
</dbReference>
<dbReference type="RefSeq" id="WP_140589352.1">
    <property type="nucleotide sequence ID" value="NZ_VFWZ01000001.1"/>
</dbReference>
<accession>A0A504JRT8</accession>
<evidence type="ECO:0000313" key="3">
    <source>
        <dbReference type="EMBL" id="TPN89100.1"/>
    </source>
</evidence>
<name>A0A504JRT8_9FLAO</name>
<dbReference type="Proteomes" id="UP000315540">
    <property type="component" value="Unassembled WGS sequence"/>
</dbReference>
<organism evidence="3 4">
    <name type="scientific">Aquimarina algicola</name>
    <dbReference type="NCBI Taxonomy" id="2589995"/>
    <lineage>
        <taxon>Bacteria</taxon>
        <taxon>Pseudomonadati</taxon>
        <taxon>Bacteroidota</taxon>
        <taxon>Flavobacteriia</taxon>
        <taxon>Flavobacteriales</taxon>
        <taxon>Flavobacteriaceae</taxon>
        <taxon>Aquimarina</taxon>
    </lineage>
</organism>
<evidence type="ECO:0000256" key="1">
    <source>
        <dbReference type="SAM" id="MobiDB-lite"/>
    </source>
</evidence>